<dbReference type="EMBL" id="MW375130">
    <property type="protein sequence ID" value="QYK18879.1"/>
    <property type="molecule type" value="Genomic_DNA"/>
</dbReference>
<evidence type="ECO:0000313" key="1">
    <source>
        <dbReference type="EMBL" id="QYK18879.1"/>
    </source>
</evidence>
<keyword evidence="1" id="KW-0150">Chloroplast</keyword>
<name>A0A8F9RS92_9ASPA</name>
<protein>
    <submittedName>
        <fullName evidence="1">NAD(P)H-quinone oxidoreductase subunit H</fullName>
    </submittedName>
</protein>
<keyword evidence="1" id="KW-0934">Plastid</keyword>
<accession>A0A8F9RS92</accession>
<gene>
    <name evidence="1" type="primary">ndhH</name>
    <name evidence="1" type="ORF">PABMI_Cp078</name>
</gene>
<dbReference type="AlphaFoldDB" id="A0A8F9RS92"/>
<organism evidence="1">
    <name type="scientific">Pabstiella mirabilis</name>
    <dbReference type="NCBI Taxonomy" id="125501"/>
    <lineage>
        <taxon>Eukaryota</taxon>
        <taxon>Viridiplantae</taxon>
        <taxon>Streptophyta</taxon>
        <taxon>Embryophyta</taxon>
        <taxon>Tracheophyta</taxon>
        <taxon>Spermatophyta</taxon>
        <taxon>Magnoliopsida</taxon>
        <taxon>Liliopsida</taxon>
        <taxon>Asparagales</taxon>
        <taxon>Orchidaceae</taxon>
        <taxon>Epidendroideae</taxon>
        <taxon>Epidendreae</taxon>
        <taxon>Pleurothallidinae</taxon>
        <taxon>Pabstiella</taxon>
    </lineage>
</organism>
<proteinExistence type="predicted"/>
<reference evidence="1" key="1">
    <citation type="submission" date="2020-12" db="EMBL/GenBank/DDBJ databases">
        <title>Pleurothallidinae phylogenomics.</title>
        <authorList>
            <person name="Mauad A.V.S.R."/>
            <person name="Vieira L.N."/>
            <person name="de Baura V.A."/>
            <person name="Balsanelli E."/>
            <person name="de Souza E.M."/>
            <person name="Chase M.W."/>
            <person name="Smidt E.C."/>
        </authorList>
    </citation>
    <scope>NUCLEOTIDE SEQUENCE</scope>
</reference>
<geneLocation type="chloroplast" evidence="1"/>
<sequence>MTVPATRKKRFFNNSQYGTHQCMVFFG</sequence>